<name>A0A8H5GHF7_9AGAR</name>
<sequence length="159" mass="17422">MTRVLPLEFRAVPHRFLSPHLPIYAPNPLIPGSCDQPLILAPFVSNASPCHGPSSPLHLPIFENQIIWHCSSGCALWADLPAIENDEYGWLTDSETRSMAVCLCMLSSTSSYRTHHHRHRESAGMRPSRLLACPAGNGPDPTLVAISLLAAGVPTRLWL</sequence>
<organism evidence="1 2">
    <name type="scientific">Collybiopsis confluens</name>
    <dbReference type="NCBI Taxonomy" id="2823264"/>
    <lineage>
        <taxon>Eukaryota</taxon>
        <taxon>Fungi</taxon>
        <taxon>Dikarya</taxon>
        <taxon>Basidiomycota</taxon>
        <taxon>Agaricomycotina</taxon>
        <taxon>Agaricomycetes</taxon>
        <taxon>Agaricomycetidae</taxon>
        <taxon>Agaricales</taxon>
        <taxon>Marasmiineae</taxon>
        <taxon>Omphalotaceae</taxon>
        <taxon>Collybiopsis</taxon>
    </lineage>
</organism>
<evidence type="ECO:0000313" key="2">
    <source>
        <dbReference type="Proteomes" id="UP000518752"/>
    </source>
</evidence>
<protein>
    <submittedName>
        <fullName evidence="1">Uncharacterized protein</fullName>
    </submittedName>
</protein>
<evidence type="ECO:0000313" key="1">
    <source>
        <dbReference type="EMBL" id="KAF5365038.1"/>
    </source>
</evidence>
<dbReference type="Proteomes" id="UP000518752">
    <property type="component" value="Unassembled WGS sequence"/>
</dbReference>
<accession>A0A8H5GHF7</accession>
<gene>
    <name evidence="1" type="ORF">D9757_013096</name>
</gene>
<keyword evidence="2" id="KW-1185">Reference proteome</keyword>
<dbReference type="AlphaFoldDB" id="A0A8H5GHF7"/>
<reference evidence="1 2" key="1">
    <citation type="journal article" date="2020" name="ISME J.">
        <title>Uncovering the hidden diversity of litter-decomposition mechanisms in mushroom-forming fungi.</title>
        <authorList>
            <person name="Floudas D."/>
            <person name="Bentzer J."/>
            <person name="Ahren D."/>
            <person name="Johansson T."/>
            <person name="Persson P."/>
            <person name="Tunlid A."/>
        </authorList>
    </citation>
    <scope>NUCLEOTIDE SEQUENCE [LARGE SCALE GENOMIC DNA]</scope>
    <source>
        <strain evidence="1 2">CBS 406.79</strain>
    </source>
</reference>
<proteinExistence type="predicted"/>
<comment type="caution">
    <text evidence="1">The sequence shown here is derived from an EMBL/GenBank/DDBJ whole genome shotgun (WGS) entry which is preliminary data.</text>
</comment>
<dbReference type="EMBL" id="JAACJN010000176">
    <property type="protein sequence ID" value="KAF5365038.1"/>
    <property type="molecule type" value="Genomic_DNA"/>
</dbReference>